<protein>
    <submittedName>
        <fullName evidence="6">Prolyl oligopeptidase family serine peptidase</fullName>
    </submittedName>
</protein>
<keyword evidence="2" id="KW-0378">Hydrolase</keyword>
<dbReference type="SUPFAM" id="SSF53474">
    <property type="entry name" value="alpha/beta-Hydrolases"/>
    <property type="match status" value="1"/>
</dbReference>
<name>A0A9D1HN88_9FIRM</name>
<sequence length="201" mass="22137">MIDTIVKTYNIDPDRIYVAGCSDGGWMTVNMAIANPDLFAAIVPICGAYGSSTDEELLTLKDNNIWLVHAMNDTSVDPTETSDRLHALIPSSIYTVYDTVTVDGIDYPGHWSWIYVARNMPTYNGQSIFQWMASQTLADDPVTDVENPSDTQTPSEGNQGQGIVQTGDTTMTYPYLALMVAAFAGMAGYVVVRRQRKEENC</sequence>
<comment type="caution">
    <text evidence="6">The sequence shown here is derived from an EMBL/GenBank/DDBJ whole genome shotgun (WGS) entry which is preliminary data.</text>
</comment>
<dbReference type="Pfam" id="PF00326">
    <property type="entry name" value="Peptidase_S9"/>
    <property type="match status" value="1"/>
</dbReference>
<organism evidence="6 7">
    <name type="scientific">Candidatus Fimiplasma intestinipullorum</name>
    <dbReference type="NCBI Taxonomy" id="2840825"/>
    <lineage>
        <taxon>Bacteria</taxon>
        <taxon>Bacillati</taxon>
        <taxon>Bacillota</taxon>
        <taxon>Clostridia</taxon>
        <taxon>Eubacteriales</taxon>
        <taxon>Candidatus Fimiplasma</taxon>
    </lineage>
</organism>
<dbReference type="InterPro" id="IPR050955">
    <property type="entry name" value="Plant_Biomass_Hydrol_Est"/>
</dbReference>
<gene>
    <name evidence="6" type="ORF">IAD15_06850</name>
</gene>
<evidence type="ECO:0000259" key="5">
    <source>
        <dbReference type="Pfam" id="PF00326"/>
    </source>
</evidence>
<dbReference type="GO" id="GO:0006508">
    <property type="term" value="P:proteolysis"/>
    <property type="evidence" value="ECO:0007669"/>
    <property type="project" value="InterPro"/>
</dbReference>
<keyword evidence="4" id="KW-1133">Transmembrane helix</keyword>
<feature type="domain" description="Peptidase S9 prolyl oligopeptidase catalytic" evidence="5">
    <location>
        <begin position="3"/>
        <end position="48"/>
    </location>
</feature>
<dbReference type="EMBL" id="DVMJ01000057">
    <property type="protein sequence ID" value="HIU13772.1"/>
    <property type="molecule type" value="Genomic_DNA"/>
</dbReference>
<dbReference type="PANTHER" id="PTHR43037">
    <property type="entry name" value="UNNAMED PRODUCT-RELATED"/>
    <property type="match status" value="1"/>
</dbReference>
<dbReference type="Gene3D" id="3.40.50.1820">
    <property type="entry name" value="alpha/beta hydrolase"/>
    <property type="match status" value="1"/>
</dbReference>
<dbReference type="InterPro" id="IPR001375">
    <property type="entry name" value="Peptidase_S9_cat"/>
</dbReference>
<keyword evidence="4" id="KW-0812">Transmembrane</keyword>
<dbReference type="NCBIfam" id="TIGR01167">
    <property type="entry name" value="LPXTG_anchor"/>
    <property type="match status" value="1"/>
</dbReference>
<evidence type="ECO:0000256" key="3">
    <source>
        <dbReference type="SAM" id="MobiDB-lite"/>
    </source>
</evidence>
<evidence type="ECO:0000313" key="7">
    <source>
        <dbReference type="Proteomes" id="UP000824175"/>
    </source>
</evidence>
<evidence type="ECO:0000256" key="4">
    <source>
        <dbReference type="SAM" id="Phobius"/>
    </source>
</evidence>
<dbReference type="AlphaFoldDB" id="A0A9D1HN88"/>
<evidence type="ECO:0000313" key="6">
    <source>
        <dbReference type="EMBL" id="HIU13772.1"/>
    </source>
</evidence>
<keyword evidence="1" id="KW-0732">Signal</keyword>
<feature type="transmembrane region" description="Helical" evidence="4">
    <location>
        <begin position="173"/>
        <end position="192"/>
    </location>
</feature>
<dbReference type="InterPro" id="IPR029058">
    <property type="entry name" value="AB_hydrolase_fold"/>
</dbReference>
<feature type="compositionally biased region" description="Polar residues" evidence="3">
    <location>
        <begin position="146"/>
        <end position="165"/>
    </location>
</feature>
<reference evidence="6" key="1">
    <citation type="submission" date="2020-10" db="EMBL/GenBank/DDBJ databases">
        <authorList>
            <person name="Gilroy R."/>
        </authorList>
    </citation>
    <scope>NUCLEOTIDE SEQUENCE</scope>
    <source>
        <strain evidence="6">CHK195-11698</strain>
    </source>
</reference>
<reference evidence="6" key="2">
    <citation type="journal article" date="2021" name="PeerJ">
        <title>Extensive microbial diversity within the chicken gut microbiome revealed by metagenomics and culture.</title>
        <authorList>
            <person name="Gilroy R."/>
            <person name="Ravi A."/>
            <person name="Getino M."/>
            <person name="Pursley I."/>
            <person name="Horton D.L."/>
            <person name="Alikhan N.F."/>
            <person name="Baker D."/>
            <person name="Gharbi K."/>
            <person name="Hall N."/>
            <person name="Watson M."/>
            <person name="Adriaenssens E.M."/>
            <person name="Foster-Nyarko E."/>
            <person name="Jarju S."/>
            <person name="Secka A."/>
            <person name="Antonio M."/>
            <person name="Oren A."/>
            <person name="Chaudhuri R.R."/>
            <person name="La Ragione R."/>
            <person name="Hildebrand F."/>
            <person name="Pallen M.J."/>
        </authorList>
    </citation>
    <scope>NUCLEOTIDE SEQUENCE</scope>
    <source>
        <strain evidence="6">CHK195-11698</strain>
    </source>
</reference>
<feature type="region of interest" description="Disordered" evidence="3">
    <location>
        <begin position="140"/>
        <end position="165"/>
    </location>
</feature>
<dbReference type="GO" id="GO:0008236">
    <property type="term" value="F:serine-type peptidase activity"/>
    <property type="evidence" value="ECO:0007669"/>
    <property type="project" value="InterPro"/>
</dbReference>
<dbReference type="Proteomes" id="UP000824175">
    <property type="component" value="Unassembled WGS sequence"/>
</dbReference>
<keyword evidence="4" id="KW-0472">Membrane</keyword>
<proteinExistence type="predicted"/>
<accession>A0A9D1HN88</accession>
<evidence type="ECO:0000256" key="2">
    <source>
        <dbReference type="ARBA" id="ARBA00022801"/>
    </source>
</evidence>
<dbReference type="PANTHER" id="PTHR43037:SF5">
    <property type="entry name" value="FERULOYL ESTERASE"/>
    <property type="match status" value="1"/>
</dbReference>
<evidence type="ECO:0000256" key="1">
    <source>
        <dbReference type="ARBA" id="ARBA00022729"/>
    </source>
</evidence>